<reference evidence="2" key="1">
    <citation type="submission" date="2020-06" db="EMBL/GenBank/DDBJ databases">
        <authorList>
            <person name="Li T."/>
            <person name="Hu X."/>
            <person name="Zhang T."/>
            <person name="Song X."/>
            <person name="Zhang H."/>
            <person name="Dai N."/>
            <person name="Sheng W."/>
            <person name="Hou X."/>
            <person name="Wei L."/>
        </authorList>
    </citation>
    <scope>NUCLEOTIDE SEQUENCE</scope>
    <source>
        <strain evidence="2">K16</strain>
        <tissue evidence="2">Leaf</tissue>
    </source>
</reference>
<reference evidence="2" key="2">
    <citation type="journal article" date="2024" name="Plant">
        <title>Genomic evolution and insights into agronomic trait innovations of Sesamum species.</title>
        <authorList>
            <person name="Miao H."/>
            <person name="Wang L."/>
            <person name="Qu L."/>
            <person name="Liu H."/>
            <person name="Sun Y."/>
            <person name="Le M."/>
            <person name="Wang Q."/>
            <person name="Wei S."/>
            <person name="Zheng Y."/>
            <person name="Lin W."/>
            <person name="Duan Y."/>
            <person name="Cao H."/>
            <person name="Xiong S."/>
            <person name="Wang X."/>
            <person name="Wei L."/>
            <person name="Li C."/>
            <person name="Ma Q."/>
            <person name="Ju M."/>
            <person name="Zhao R."/>
            <person name="Li G."/>
            <person name="Mu C."/>
            <person name="Tian Q."/>
            <person name="Mei H."/>
            <person name="Zhang T."/>
            <person name="Gao T."/>
            <person name="Zhang H."/>
        </authorList>
    </citation>
    <scope>NUCLEOTIDE SEQUENCE</scope>
    <source>
        <strain evidence="2">K16</strain>
    </source>
</reference>
<dbReference type="CDD" id="cd01647">
    <property type="entry name" value="RT_LTR"/>
    <property type="match status" value="1"/>
</dbReference>
<proteinExistence type="predicted"/>
<dbReference type="InterPro" id="IPR000477">
    <property type="entry name" value="RT_dom"/>
</dbReference>
<accession>A0AAE1WDZ3</accession>
<keyword evidence="3" id="KW-1185">Reference proteome</keyword>
<protein>
    <recommendedName>
        <fullName evidence="1">Reverse transcriptase domain-containing protein</fullName>
    </recommendedName>
</protein>
<gene>
    <name evidence="2" type="ORF">Sango_1934800</name>
</gene>
<evidence type="ECO:0000313" key="3">
    <source>
        <dbReference type="Proteomes" id="UP001289374"/>
    </source>
</evidence>
<evidence type="ECO:0000313" key="2">
    <source>
        <dbReference type="EMBL" id="KAK4391570.1"/>
    </source>
</evidence>
<dbReference type="InterPro" id="IPR043128">
    <property type="entry name" value="Rev_trsase/Diguanyl_cyclase"/>
</dbReference>
<dbReference type="Pfam" id="PF00078">
    <property type="entry name" value="RVT_1"/>
    <property type="match status" value="1"/>
</dbReference>
<dbReference type="Gene3D" id="3.30.70.270">
    <property type="match status" value="1"/>
</dbReference>
<dbReference type="Proteomes" id="UP001289374">
    <property type="component" value="Unassembled WGS sequence"/>
</dbReference>
<organism evidence="2 3">
    <name type="scientific">Sesamum angolense</name>
    <dbReference type="NCBI Taxonomy" id="2727404"/>
    <lineage>
        <taxon>Eukaryota</taxon>
        <taxon>Viridiplantae</taxon>
        <taxon>Streptophyta</taxon>
        <taxon>Embryophyta</taxon>
        <taxon>Tracheophyta</taxon>
        <taxon>Spermatophyta</taxon>
        <taxon>Magnoliopsida</taxon>
        <taxon>eudicotyledons</taxon>
        <taxon>Gunneridae</taxon>
        <taxon>Pentapetalae</taxon>
        <taxon>asterids</taxon>
        <taxon>lamiids</taxon>
        <taxon>Lamiales</taxon>
        <taxon>Pedaliaceae</taxon>
        <taxon>Sesamum</taxon>
    </lineage>
</organism>
<feature type="domain" description="Reverse transcriptase" evidence="1">
    <location>
        <begin position="130"/>
        <end position="234"/>
    </location>
</feature>
<evidence type="ECO:0000259" key="1">
    <source>
        <dbReference type="Pfam" id="PF00078"/>
    </source>
</evidence>
<comment type="caution">
    <text evidence="2">The sequence shown here is derived from an EMBL/GenBank/DDBJ whole genome shotgun (WGS) entry which is preliminary data.</text>
</comment>
<dbReference type="PANTHER" id="PTHR24559:SF444">
    <property type="entry name" value="REVERSE TRANSCRIPTASE DOMAIN-CONTAINING PROTEIN"/>
    <property type="match status" value="1"/>
</dbReference>
<dbReference type="InterPro" id="IPR053134">
    <property type="entry name" value="RNA-dir_DNA_polymerase"/>
</dbReference>
<dbReference type="SUPFAM" id="SSF56672">
    <property type="entry name" value="DNA/RNA polymerases"/>
    <property type="match status" value="1"/>
</dbReference>
<dbReference type="Gene3D" id="3.10.10.10">
    <property type="entry name" value="HIV Type 1 Reverse Transcriptase, subunit A, domain 1"/>
    <property type="match status" value="1"/>
</dbReference>
<dbReference type="InterPro" id="IPR043502">
    <property type="entry name" value="DNA/RNA_pol_sf"/>
</dbReference>
<dbReference type="PANTHER" id="PTHR24559">
    <property type="entry name" value="TRANSPOSON TY3-I GAG-POL POLYPROTEIN"/>
    <property type="match status" value="1"/>
</dbReference>
<name>A0AAE1WDZ3_9LAMI</name>
<sequence>MEEAKRTEGALPKVQLAEELLNVELVPGDLEKVTRIGSQMENTVRNEIIQYLCRNIDIFAWTPQDWEGLDANLITHHLNINPSVKSVKQKKRYFRPEKDKIIQAEIDKLMTAGYIQEIQFPEWLSNVVLIPKLGGKLRMCIDFRDLNKACPKNFYPLPQIDQLVDSTSGCDLLSMVDALQGYHQIMLALENCKRVNFITFTDIFCYVAQPFGLKNADATYQRWVDKISHSQIEKNVEV</sequence>
<dbReference type="EMBL" id="JACGWL010000011">
    <property type="protein sequence ID" value="KAK4391570.1"/>
    <property type="molecule type" value="Genomic_DNA"/>
</dbReference>
<dbReference type="AlphaFoldDB" id="A0AAE1WDZ3"/>